<evidence type="ECO:0000313" key="17">
    <source>
        <dbReference type="EMBL" id="KKQ27957.1"/>
    </source>
</evidence>
<dbReference type="InterPro" id="IPR014746">
    <property type="entry name" value="Gln_synth/guanido_kin_cat_dom"/>
</dbReference>
<evidence type="ECO:0000256" key="4">
    <source>
        <dbReference type="ARBA" id="ARBA00022490"/>
    </source>
</evidence>
<evidence type="ECO:0000256" key="3">
    <source>
        <dbReference type="ARBA" id="ARBA00021364"/>
    </source>
</evidence>
<sequence>MNIEQIREEIIKHKVKFIHLQFSDLLGILKAVTIPVNQFGETIKFGKWFDGSSIEGFARISESDMFLKPDLETFAVIPWTKGNHYPEARVICDVFMPNGEPFTGDPRYILKKQIARAKKLGFDYYVAPELEFFLMKRDENGVIQPLPHDQAGYFDQTIDGATTVRHAMGTALAGFGMEVEALHHEVANGQHEINFKYSDALRAADNTITFKYALKMVAQKMGLHATFMAKPFFGVNGSGMHTNQSLFQNGENAFYSAEKKYHLSDFALQFIAGQLAHIKAMNAIINPTVNSYKRLVVGYEAPVYISWGQTNRSALMRIPRVNPEKPQTTRCELRCPDPTCNPYLAYAVMLAAGLDGIENKLVAPEPIEESTYEMTPEEIVNRGIDTVSRDLYSALLNMNQDKMIKDVMGADMAKRYYEIKMQEWDEFRLTVTEWEREKYLGVY</sequence>
<accession>A0A0G0GD83</accession>
<feature type="modified residue" description="O-AMP-tyrosine" evidence="11">
    <location>
        <position position="372"/>
    </location>
</feature>
<gene>
    <name evidence="17" type="ORF">US42_C0003G0014</name>
</gene>
<evidence type="ECO:0000256" key="9">
    <source>
        <dbReference type="PIRSR" id="PIRSR604809-2"/>
    </source>
</evidence>
<feature type="binding site" evidence="10">
    <location>
        <position position="192"/>
    </location>
    <ligand>
        <name>Mg(2+)</name>
        <dbReference type="ChEBI" id="CHEBI:18420"/>
        <label>1</label>
    </ligand>
</feature>
<dbReference type="GO" id="GO:0004356">
    <property type="term" value="F:glutamine synthetase activity"/>
    <property type="evidence" value="ECO:0007669"/>
    <property type="project" value="UniProtKB-EC"/>
</dbReference>
<dbReference type="InterPro" id="IPR027303">
    <property type="entry name" value="Gln_synth_gly_rich_site"/>
</dbReference>
<feature type="binding site" evidence="8">
    <location>
        <begin position="236"/>
        <end position="237"/>
    </location>
    <ligand>
        <name>L-glutamate</name>
        <dbReference type="ChEBI" id="CHEBI:29985"/>
    </ligand>
</feature>
<organism evidence="17 18">
    <name type="scientific">Candidatus Magasanikbacteria bacterium GW2011_GWC2_37_14</name>
    <dbReference type="NCBI Taxonomy" id="1619046"/>
    <lineage>
        <taxon>Bacteria</taxon>
        <taxon>Candidatus Magasanikiibacteriota</taxon>
    </lineage>
</organism>
<dbReference type="InterPro" id="IPR027302">
    <property type="entry name" value="Gln_synth_N_conserv_site"/>
</dbReference>
<dbReference type="InterPro" id="IPR008146">
    <property type="entry name" value="Gln_synth_cat_dom"/>
</dbReference>
<keyword evidence="11" id="KW-0597">Phosphoprotein</keyword>
<feature type="binding site" evidence="10">
    <location>
        <position position="241"/>
    </location>
    <ligand>
        <name>Mg(2+)</name>
        <dbReference type="ChEBI" id="CHEBI:18420"/>
        <label>1</label>
    </ligand>
</feature>
<keyword evidence="10" id="KW-0460">Magnesium</keyword>
<feature type="domain" description="GS beta-grasp" evidence="15">
    <location>
        <begin position="13"/>
        <end position="99"/>
    </location>
</feature>
<feature type="binding site" evidence="10">
    <location>
        <position position="129"/>
    </location>
    <ligand>
        <name>Mg(2+)</name>
        <dbReference type="ChEBI" id="CHEBI:18420"/>
        <label>1</label>
    </ligand>
</feature>
<keyword evidence="4" id="KW-0963">Cytoplasm</keyword>
<dbReference type="AlphaFoldDB" id="A0A0G0GD83"/>
<comment type="caution">
    <text evidence="17">The sequence shown here is derived from an EMBL/GenBank/DDBJ whole genome shotgun (WGS) entry which is preliminary data.</text>
</comment>
<dbReference type="Gene3D" id="3.10.20.70">
    <property type="entry name" value="Glutamine synthetase, N-terminal domain"/>
    <property type="match status" value="1"/>
</dbReference>
<evidence type="ECO:0000256" key="7">
    <source>
        <dbReference type="ARBA" id="ARBA00022840"/>
    </source>
</evidence>
<dbReference type="PROSITE" id="PS00181">
    <property type="entry name" value="GLNA_ATP"/>
    <property type="match status" value="1"/>
</dbReference>
<dbReference type="SMART" id="SM01230">
    <property type="entry name" value="Gln-synt_C"/>
    <property type="match status" value="1"/>
</dbReference>
<dbReference type="STRING" id="1619046.US42_C0003G0014"/>
<keyword evidence="7 9" id="KW-0067">ATP-binding</keyword>
<dbReference type="PANTHER" id="PTHR43407:SF1">
    <property type="entry name" value="LENGSIN"/>
    <property type="match status" value="1"/>
</dbReference>
<dbReference type="GO" id="GO:0005737">
    <property type="term" value="C:cytoplasm"/>
    <property type="evidence" value="ECO:0007669"/>
    <property type="project" value="UniProtKB-SubCell"/>
</dbReference>
<feature type="binding site" evidence="8">
    <location>
        <position position="312"/>
    </location>
    <ligand>
        <name>L-glutamate</name>
        <dbReference type="ChEBI" id="CHEBI:29985"/>
    </ligand>
</feature>
<dbReference type="Pfam" id="PF03951">
    <property type="entry name" value="Gln-synt_N"/>
    <property type="match status" value="1"/>
</dbReference>
<dbReference type="SUPFAM" id="SSF55931">
    <property type="entry name" value="Glutamine synthetase/guanido kinase"/>
    <property type="match status" value="1"/>
</dbReference>
<dbReference type="Proteomes" id="UP000034849">
    <property type="component" value="Unassembled WGS sequence"/>
</dbReference>
<keyword evidence="6 9" id="KW-0547">Nucleotide-binding</keyword>
<feature type="binding site" evidence="8">
    <location>
        <position position="334"/>
    </location>
    <ligand>
        <name>L-glutamate</name>
        <dbReference type="ChEBI" id="CHEBI:29985"/>
    </ligand>
</feature>
<evidence type="ECO:0000256" key="8">
    <source>
        <dbReference type="PIRSR" id="PIRSR604809-1"/>
    </source>
</evidence>
<dbReference type="PANTHER" id="PTHR43407">
    <property type="entry name" value="GLUTAMINE SYNTHETASE"/>
    <property type="match status" value="1"/>
</dbReference>
<dbReference type="PROSITE" id="PS51986">
    <property type="entry name" value="GS_BETA_GRASP"/>
    <property type="match status" value="1"/>
</dbReference>
<feature type="binding site" evidence="9">
    <location>
        <position position="180"/>
    </location>
    <ligand>
        <name>ATP</name>
        <dbReference type="ChEBI" id="CHEBI:30616"/>
    </ligand>
</feature>
<dbReference type="InterPro" id="IPR008147">
    <property type="entry name" value="Gln_synt_N"/>
</dbReference>
<dbReference type="Gene3D" id="3.30.590.10">
    <property type="entry name" value="Glutamine synthetase/guanido kinase, catalytic domain"/>
    <property type="match status" value="1"/>
</dbReference>
<dbReference type="InterPro" id="IPR004809">
    <property type="entry name" value="Gln_synth_I"/>
</dbReference>
<evidence type="ECO:0000256" key="6">
    <source>
        <dbReference type="ARBA" id="ARBA00022741"/>
    </source>
</evidence>
<dbReference type="GO" id="GO:0006542">
    <property type="term" value="P:glutamine biosynthetic process"/>
    <property type="evidence" value="ECO:0007669"/>
    <property type="project" value="InterPro"/>
</dbReference>
<feature type="binding site" evidence="10">
    <location>
        <position position="131"/>
    </location>
    <ligand>
        <name>Mg(2+)</name>
        <dbReference type="ChEBI" id="CHEBI:18420"/>
        <label>1</label>
    </ligand>
</feature>
<evidence type="ECO:0000259" key="15">
    <source>
        <dbReference type="PROSITE" id="PS51986"/>
    </source>
</evidence>
<dbReference type="PROSITE" id="PS00180">
    <property type="entry name" value="GLNA_1"/>
    <property type="match status" value="1"/>
</dbReference>
<feature type="binding site" evidence="8">
    <location>
        <position position="300"/>
    </location>
    <ligand>
        <name>L-glutamate</name>
        <dbReference type="ChEBI" id="CHEBI:29985"/>
    </ligand>
</feature>
<dbReference type="NCBIfam" id="TIGR00653">
    <property type="entry name" value="GlnA"/>
    <property type="match status" value="1"/>
</dbReference>
<evidence type="ECO:0000256" key="12">
    <source>
        <dbReference type="PROSITE-ProRule" id="PRU01330"/>
    </source>
</evidence>
<dbReference type="InterPro" id="IPR036651">
    <property type="entry name" value="Gln_synt_N_sf"/>
</dbReference>
<dbReference type="Pfam" id="PF00120">
    <property type="entry name" value="Gln-synt_C"/>
    <property type="match status" value="1"/>
</dbReference>
<comment type="catalytic activity">
    <reaction evidence="14">
        <text>L-glutamate + NH4(+) + ATP = L-glutamine + ADP + phosphate + H(+)</text>
        <dbReference type="Rhea" id="RHEA:16169"/>
        <dbReference type="ChEBI" id="CHEBI:15378"/>
        <dbReference type="ChEBI" id="CHEBI:28938"/>
        <dbReference type="ChEBI" id="CHEBI:29985"/>
        <dbReference type="ChEBI" id="CHEBI:30616"/>
        <dbReference type="ChEBI" id="CHEBI:43474"/>
        <dbReference type="ChEBI" id="CHEBI:58359"/>
        <dbReference type="ChEBI" id="CHEBI:456216"/>
        <dbReference type="EC" id="6.3.1.2"/>
    </reaction>
</comment>
<dbReference type="PROSITE" id="PS51987">
    <property type="entry name" value="GS_CATALYTIC"/>
    <property type="match status" value="1"/>
</dbReference>
<feature type="binding site" evidence="10">
    <location>
        <position position="185"/>
    </location>
    <ligand>
        <name>Mg(2+)</name>
        <dbReference type="ChEBI" id="CHEBI:18420"/>
        <label>1</label>
    </ligand>
</feature>
<feature type="binding site" evidence="9">
    <location>
        <begin position="195"/>
        <end position="197"/>
    </location>
    <ligand>
        <name>ATP</name>
        <dbReference type="ChEBI" id="CHEBI:30616"/>
    </ligand>
</feature>
<evidence type="ECO:0000256" key="11">
    <source>
        <dbReference type="PIRSR" id="PIRSR604809-50"/>
    </source>
</evidence>
<evidence type="ECO:0000256" key="2">
    <source>
        <dbReference type="ARBA" id="ARBA00009897"/>
    </source>
</evidence>
<comment type="similarity">
    <text evidence="2 12 13">Belongs to the glutamine synthetase family.</text>
</comment>
<dbReference type="PATRIC" id="fig|1619046.3.peg.217"/>
<feature type="binding site" evidence="10">
    <location>
        <position position="332"/>
    </location>
    <ligand>
        <name>Mg(2+)</name>
        <dbReference type="ChEBI" id="CHEBI:18420"/>
        <label>1</label>
    </ligand>
</feature>
<proteinExistence type="inferred from homology"/>
<dbReference type="GO" id="GO:0005524">
    <property type="term" value="F:ATP binding"/>
    <property type="evidence" value="ECO:0007669"/>
    <property type="project" value="UniProtKB-KW"/>
</dbReference>
<evidence type="ECO:0000256" key="13">
    <source>
        <dbReference type="RuleBase" id="RU000384"/>
    </source>
</evidence>
<name>A0A0G0GD83_9BACT</name>
<evidence type="ECO:0000256" key="5">
    <source>
        <dbReference type="ARBA" id="ARBA00022598"/>
    </source>
</evidence>
<evidence type="ECO:0000256" key="10">
    <source>
        <dbReference type="PIRSR" id="PIRSR604809-3"/>
    </source>
</evidence>
<evidence type="ECO:0000259" key="16">
    <source>
        <dbReference type="PROSITE" id="PS51987"/>
    </source>
</evidence>
<dbReference type="GO" id="GO:0016020">
    <property type="term" value="C:membrane"/>
    <property type="evidence" value="ECO:0007669"/>
    <property type="project" value="TreeGrafter"/>
</dbReference>
<protein>
    <recommendedName>
        <fullName evidence="3 14">Glutamine synthetase</fullName>
        <ecNumber evidence="14">6.3.1.2</ecNumber>
    </recommendedName>
</protein>
<comment type="subcellular location">
    <subcellularLocation>
        <location evidence="1">Cytoplasm</location>
    </subcellularLocation>
</comment>
<keyword evidence="5 14" id="KW-0436">Ligase</keyword>
<keyword evidence="10" id="KW-0479">Metal-binding</keyword>
<feature type="binding site" evidence="8">
    <location>
        <position position="294"/>
    </location>
    <ligand>
        <name>L-glutamate</name>
        <dbReference type="ChEBI" id="CHEBI:29985"/>
    </ligand>
</feature>
<feature type="binding site" evidence="9">
    <location>
        <position position="312"/>
    </location>
    <ligand>
        <name>ATP</name>
        <dbReference type="ChEBI" id="CHEBI:30616"/>
    </ligand>
</feature>
<dbReference type="SUPFAM" id="SSF54368">
    <property type="entry name" value="Glutamine synthetase, N-terminal domain"/>
    <property type="match status" value="1"/>
</dbReference>
<feature type="domain" description="GS catalytic" evidence="16">
    <location>
        <begin position="106"/>
        <end position="443"/>
    </location>
</feature>
<reference evidence="17 18" key="1">
    <citation type="journal article" date="2015" name="Nature">
        <title>rRNA introns, odd ribosomes, and small enigmatic genomes across a large radiation of phyla.</title>
        <authorList>
            <person name="Brown C.T."/>
            <person name="Hug L.A."/>
            <person name="Thomas B.C."/>
            <person name="Sharon I."/>
            <person name="Castelle C.J."/>
            <person name="Singh A."/>
            <person name="Wilkins M.J."/>
            <person name="Williams K.H."/>
            <person name="Banfield J.F."/>
        </authorList>
    </citation>
    <scope>NUCLEOTIDE SEQUENCE [LARGE SCALE GENOMIC DNA]</scope>
</reference>
<dbReference type="EC" id="6.3.1.2" evidence="14"/>
<comment type="cofactor">
    <cofactor evidence="10">
        <name>Mg(2+)</name>
        <dbReference type="ChEBI" id="CHEBI:18420"/>
    </cofactor>
    <text evidence="10">Binds 2 Mg(2+) ions per subunit.</text>
</comment>
<dbReference type="EMBL" id="LBSX01000003">
    <property type="protein sequence ID" value="KKQ27957.1"/>
    <property type="molecule type" value="Genomic_DNA"/>
</dbReference>
<evidence type="ECO:0000313" key="18">
    <source>
        <dbReference type="Proteomes" id="UP000034849"/>
    </source>
</evidence>
<evidence type="ECO:0000256" key="14">
    <source>
        <dbReference type="RuleBase" id="RU004356"/>
    </source>
</evidence>
<evidence type="ECO:0000256" key="1">
    <source>
        <dbReference type="ARBA" id="ARBA00004496"/>
    </source>
</evidence>
<dbReference type="GO" id="GO:0046872">
    <property type="term" value="F:metal ion binding"/>
    <property type="evidence" value="ECO:0007669"/>
    <property type="project" value="UniProtKB-KW"/>
</dbReference>